<evidence type="ECO:0000256" key="1">
    <source>
        <dbReference type="ARBA" id="ARBA00022729"/>
    </source>
</evidence>
<gene>
    <name evidence="7" type="primary">LOC116303365</name>
</gene>
<dbReference type="PANTHER" id="PTHR13866">
    <property type="entry name" value="SPARC OSTEONECTIN"/>
    <property type="match status" value="1"/>
</dbReference>
<sequence length="343" mass="37809">MRRLAIFIVLSALVTVALTKAVKQKKTQDCNKPCGRLNHPVCGSDGATYASKCEFRNAKCGASKLGKKLLLQHEGACGAPNKMITVSNLKKTTKRRNVKRNKKSRRCPTTSSICKTLNSTRNSICGSNNITYHTVCHFRIAQCQERMAGKRLTALYRGVCGKPRSSRRIVCPAKTQCPNRNSPICGSNGVTYKNLCFYLVAKCESHVQRAGKIRLRYRGACGSPVTPKPCPTSCPTSRRPVCGTDGKTYDNGCLLAKAKCTLPKGQKRQFRMQYRGVCGAPSTPKPCLTVRKCRHKRGSPVCGTDGITYRSKCHLRVIKCQNKRKKRSPIGLKHVGRCTGIGR</sequence>
<keyword evidence="3" id="KW-0325">Glycoprotein</keyword>
<dbReference type="Pfam" id="PF07648">
    <property type="entry name" value="Kazal_2"/>
    <property type="match status" value="3"/>
</dbReference>
<dbReference type="RefSeq" id="XP_031568754.1">
    <property type="nucleotide sequence ID" value="XM_031712894.1"/>
</dbReference>
<protein>
    <submittedName>
        <fullName evidence="7">Agrin-like</fullName>
    </submittedName>
</protein>
<dbReference type="Pfam" id="PF00050">
    <property type="entry name" value="Kazal_1"/>
    <property type="match status" value="2"/>
</dbReference>
<evidence type="ECO:0000256" key="4">
    <source>
        <dbReference type="SAM" id="SignalP"/>
    </source>
</evidence>
<dbReference type="Gene3D" id="3.30.60.30">
    <property type="match status" value="5"/>
</dbReference>
<evidence type="ECO:0000256" key="3">
    <source>
        <dbReference type="ARBA" id="ARBA00023180"/>
    </source>
</evidence>
<feature type="domain" description="Kazal-like" evidence="5">
    <location>
        <begin position="165"/>
        <end position="223"/>
    </location>
</feature>
<feature type="domain" description="Kazal-like" evidence="5">
    <location>
        <begin position="24"/>
        <end position="79"/>
    </location>
</feature>
<evidence type="ECO:0000256" key="2">
    <source>
        <dbReference type="ARBA" id="ARBA00023157"/>
    </source>
</evidence>
<dbReference type="Proteomes" id="UP000515163">
    <property type="component" value="Unplaced"/>
</dbReference>
<reference evidence="7" key="1">
    <citation type="submission" date="2025-08" db="UniProtKB">
        <authorList>
            <consortium name="RefSeq"/>
        </authorList>
    </citation>
    <scope>IDENTIFICATION</scope>
    <source>
        <tissue evidence="7">Tentacle</tissue>
    </source>
</reference>
<evidence type="ECO:0000313" key="7">
    <source>
        <dbReference type="RefSeq" id="XP_031568754.1"/>
    </source>
</evidence>
<dbReference type="SUPFAM" id="SSF100895">
    <property type="entry name" value="Kazal-type serine protease inhibitors"/>
    <property type="match status" value="5"/>
</dbReference>
<feature type="domain" description="Kazal-like" evidence="5">
    <location>
        <begin position="224"/>
        <end position="280"/>
    </location>
</feature>
<dbReference type="PROSITE" id="PS51465">
    <property type="entry name" value="KAZAL_2"/>
    <property type="match status" value="4"/>
</dbReference>
<keyword evidence="2" id="KW-1015">Disulfide bond</keyword>
<dbReference type="SMART" id="SM00280">
    <property type="entry name" value="KAZAL"/>
    <property type="match status" value="5"/>
</dbReference>
<evidence type="ECO:0000313" key="6">
    <source>
        <dbReference type="Proteomes" id="UP000515163"/>
    </source>
</evidence>
<organism evidence="6 7">
    <name type="scientific">Actinia tenebrosa</name>
    <name type="common">Australian red waratah sea anemone</name>
    <dbReference type="NCBI Taxonomy" id="6105"/>
    <lineage>
        <taxon>Eukaryota</taxon>
        <taxon>Metazoa</taxon>
        <taxon>Cnidaria</taxon>
        <taxon>Anthozoa</taxon>
        <taxon>Hexacorallia</taxon>
        <taxon>Actiniaria</taxon>
        <taxon>Actiniidae</taxon>
        <taxon>Actinia</taxon>
    </lineage>
</organism>
<feature type="signal peptide" evidence="4">
    <location>
        <begin position="1"/>
        <end position="19"/>
    </location>
</feature>
<dbReference type="InterPro" id="IPR036058">
    <property type="entry name" value="Kazal_dom_sf"/>
</dbReference>
<feature type="domain" description="Kazal-like" evidence="5">
    <location>
        <begin position="281"/>
        <end position="340"/>
    </location>
</feature>
<dbReference type="GeneID" id="116303365"/>
<dbReference type="OrthoDB" id="126772at2759"/>
<keyword evidence="6" id="KW-1185">Reference proteome</keyword>
<dbReference type="InterPro" id="IPR002350">
    <property type="entry name" value="Kazal_dom"/>
</dbReference>
<dbReference type="KEGG" id="aten:116303365"/>
<dbReference type="CDD" id="cd00104">
    <property type="entry name" value="KAZAL_FS"/>
    <property type="match status" value="3"/>
</dbReference>
<dbReference type="GO" id="GO:0005518">
    <property type="term" value="F:collagen binding"/>
    <property type="evidence" value="ECO:0007669"/>
    <property type="project" value="TreeGrafter"/>
</dbReference>
<dbReference type="AlphaFoldDB" id="A0A6P8IPD7"/>
<accession>A0A6P8IPD7</accession>
<dbReference type="GO" id="GO:0050840">
    <property type="term" value="F:extracellular matrix binding"/>
    <property type="evidence" value="ECO:0007669"/>
    <property type="project" value="TreeGrafter"/>
</dbReference>
<name>A0A6P8IPD7_ACTTE</name>
<keyword evidence="1 4" id="KW-0732">Signal</keyword>
<dbReference type="GO" id="GO:0005509">
    <property type="term" value="F:calcium ion binding"/>
    <property type="evidence" value="ECO:0007669"/>
    <property type="project" value="TreeGrafter"/>
</dbReference>
<dbReference type="GO" id="GO:0005615">
    <property type="term" value="C:extracellular space"/>
    <property type="evidence" value="ECO:0007669"/>
    <property type="project" value="TreeGrafter"/>
</dbReference>
<evidence type="ECO:0000259" key="5">
    <source>
        <dbReference type="PROSITE" id="PS51465"/>
    </source>
</evidence>
<dbReference type="InParanoid" id="A0A6P8IPD7"/>
<proteinExistence type="predicted"/>
<feature type="chain" id="PRO_5028430082" evidence="4">
    <location>
        <begin position="20"/>
        <end position="343"/>
    </location>
</feature>
<dbReference type="PANTHER" id="PTHR13866:SF14">
    <property type="entry name" value="BM-40"/>
    <property type="match status" value="1"/>
</dbReference>